<dbReference type="AlphaFoldDB" id="A0A915DHJ1"/>
<proteinExistence type="predicted"/>
<name>A0A915DHJ1_9BILA</name>
<accession>A0A915DHJ1</accession>
<sequence length="89" mass="10137">MQAARCQMNYLTISRYQDVEGADPFRSFHTSNPHSEINIEDEDEDCEVDVVDVDDSTARRLARSATFRIGTKSSHLLQIWTAENAVHSH</sequence>
<evidence type="ECO:0000313" key="1">
    <source>
        <dbReference type="Proteomes" id="UP000887574"/>
    </source>
</evidence>
<protein>
    <submittedName>
        <fullName evidence="2">Uncharacterized protein</fullName>
    </submittedName>
</protein>
<dbReference type="Proteomes" id="UP000887574">
    <property type="component" value="Unplaced"/>
</dbReference>
<reference evidence="2" key="1">
    <citation type="submission" date="2022-11" db="UniProtKB">
        <authorList>
            <consortium name="WormBaseParasite"/>
        </authorList>
    </citation>
    <scope>IDENTIFICATION</scope>
</reference>
<evidence type="ECO:0000313" key="2">
    <source>
        <dbReference type="WBParaSite" id="jg19520"/>
    </source>
</evidence>
<keyword evidence="1" id="KW-1185">Reference proteome</keyword>
<dbReference type="WBParaSite" id="jg19520">
    <property type="protein sequence ID" value="jg19520"/>
    <property type="gene ID" value="jg19520"/>
</dbReference>
<organism evidence="1 2">
    <name type="scientific">Ditylenchus dipsaci</name>
    <dbReference type="NCBI Taxonomy" id="166011"/>
    <lineage>
        <taxon>Eukaryota</taxon>
        <taxon>Metazoa</taxon>
        <taxon>Ecdysozoa</taxon>
        <taxon>Nematoda</taxon>
        <taxon>Chromadorea</taxon>
        <taxon>Rhabditida</taxon>
        <taxon>Tylenchina</taxon>
        <taxon>Tylenchomorpha</taxon>
        <taxon>Sphaerularioidea</taxon>
        <taxon>Anguinidae</taxon>
        <taxon>Anguininae</taxon>
        <taxon>Ditylenchus</taxon>
    </lineage>
</organism>